<keyword evidence="4" id="KW-1185">Reference proteome</keyword>
<name>A0A9P0M1I4_ACAOB</name>
<proteinExistence type="predicted"/>
<keyword evidence="2" id="KW-0732">Signal</keyword>
<evidence type="ECO:0000313" key="4">
    <source>
        <dbReference type="Proteomes" id="UP001152888"/>
    </source>
</evidence>
<evidence type="ECO:0000256" key="1">
    <source>
        <dbReference type="SAM" id="Phobius"/>
    </source>
</evidence>
<evidence type="ECO:0008006" key="5">
    <source>
        <dbReference type="Google" id="ProtNLM"/>
    </source>
</evidence>
<feature type="transmembrane region" description="Helical" evidence="1">
    <location>
        <begin position="168"/>
        <end position="193"/>
    </location>
</feature>
<feature type="signal peptide" evidence="2">
    <location>
        <begin position="1"/>
        <end position="18"/>
    </location>
</feature>
<evidence type="ECO:0000313" key="3">
    <source>
        <dbReference type="EMBL" id="CAH2006811.1"/>
    </source>
</evidence>
<keyword evidence="1" id="KW-0472">Membrane</keyword>
<dbReference type="SUPFAM" id="SSF47986">
    <property type="entry name" value="DEATH domain"/>
    <property type="match status" value="1"/>
</dbReference>
<evidence type="ECO:0000256" key="2">
    <source>
        <dbReference type="SAM" id="SignalP"/>
    </source>
</evidence>
<accession>A0A9P0M1I4</accession>
<keyword evidence="1" id="KW-1133">Transmembrane helix</keyword>
<dbReference type="Gene3D" id="1.10.533.10">
    <property type="entry name" value="Death Domain, Fas"/>
    <property type="match status" value="1"/>
</dbReference>
<dbReference type="InterPro" id="IPR011029">
    <property type="entry name" value="DEATH-like_dom_sf"/>
</dbReference>
<organism evidence="3 4">
    <name type="scientific">Acanthoscelides obtectus</name>
    <name type="common">Bean weevil</name>
    <name type="synonym">Bruchus obtectus</name>
    <dbReference type="NCBI Taxonomy" id="200917"/>
    <lineage>
        <taxon>Eukaryota</taxon>
        <taxon>Metazoa</taxon>
        <taxon>Ecdysozoa</taxon>
        <taxon>Arthropoda</taxon>
        <taxon>Hexapoda</taxon>
        <taxon>Insecta</taxon>
        <taxon>Pterygota</taxon>
        <taxon>Neoptera</taxon>
        <taxon>Endopterygota</taxon>
        <taxon>Coleoptera</taxon>
        <taxon>Polyphaga</taxon>
        <taxon>Cucujiformia</taxon>
        <taxon>Chrysomeloidea</taxon>
        <taxon>Chrysomelidae</taxon>
        <taxon>Bruchinae</taxon>
        <taxon>Bruchini</taxon>
        <taxon>Acanthoscelides</taxon>
    </lineage>
</organism>
<dbReference type="OrthoDB" id="6066069at2759"/>
<protein>
    <recommendedName>
        <fullName evidence="5">Death domain-containing protein</fullName>
    </recommendedName>
</protein>
<comment type="caution">
    <text evidence="3">The sequence shown here is derived from an EMBL/GenBank/DDBJ whole genome shotgun (WGS) entry which is preliminary data.</text>
</comment>
<dbReference type="AlphaFoldDB" id="A0A9P0M1I4"/>
<dbReference type="Proteomes" id="UP001152888">
    <property type="component" value="Unassembled WGS sequence"/>
</dbReference>
<keyword evidence="1" id="KW-0812">Transmembrane</keyword>
<sequence length="219" mass="25267">MFLIIKLILLLSLGLCYYCTIDTNASELQYLADHLTEEECRRLVAAAHFKTYEVPNSLDQAERKIPKDVPCIDLLHHWNSQKDEGKGETHEALEHRLRQMGKTELADWLGKTVFRELAVDLNRSFEDDFTETVTNIFLNSTTYFHPDMGTLQAVVKGQAPSWTHMDTIMILAIGGLVLFFTGVCCKLCCTIIIRRRKRAKKAREERYPIRNHLENSHKT</sequence>
<reference evidence="3" key="1">
    <citation type="submission" date="2022-03" db="EMBL/GenBank/DDBJ databases">
        <authorList>
            <person name="Sayadi A."/>
        </authorList>
    </citation>
    <scope>NUCLEOTIDE SEQUENCE</scope>
</reference>
<feature type="chain" id="PRO_5040420759" description="Death domain-containing protein" evidence="2">
    <location>
        <begin position="19"/>
        <end position="219"/>
    </location>
</feature>
<gene>
    <name evidence="3" type="ORF">ACAOBT_LOCUS29314</name>
</gene>
<dbReference type="EMBL" id="CAKOFQ010007708">
    <property type="protein sequence ID" value="CAH2006811.1"/>
    <property type="molecule type" value="Genomic_DNA"/>
</dbReference>